<evidence type="ECO:0000313" key="2">
    <source>
        <dbReference type="Proteomes" id="UP000006620"/>
    </source>
</evidence>
<dbReference type="KEGG" id="pms:KNP414_02907"/>
<gene>
    <name evidence="1" type="ordered locus">KNP414_02907</name>
</gene>
<dbReference type="AlphaFoldDB" id="F8FD48"/>
<evidence type="ECO:0000313" key="1">
    <source>
        <dbReference type="EMBL" id="AEI41465.1"/>
    </source>
</evidence>
<accession>F8FD48</accession>
<reference evidence="1 2" key="2">
    <citation type="journal article" date="2013" name="Genome Announc.">
        <title>Genome Sequence of Growth-Improving Paenibacillus mucilaginosus Strain KNP414.</title>
        <authorList>
            <person name="Lu J.J."/>
            <person name="Wang J.F."/>
            <person name="Hu X.F."/>
        </authorList>
    </citation>
    <scope>NUCLEOTIDE SEQUENCE [LARGE SCALE GENOMIC DNA]</scope>
    <source>
        <strain evidence="1 2">KNP414</strain>
    </source>
</reference>
<protein>
    <submittedName>
        <fullName evidence="1">Uncharacterized protein</fullName>
    </submittedName>
</protein>
<proteinExistence type="predicted"/>
<organism evidence="1 2">
    <name type="scientific">Paenibacillus mucilaginosus (strain KNP414)</name>
    <dbReference type="NCBI Taxonomy" id="1036673"/>
    <lineage>
        <taxon>Bacteria</taxon>
        <taxon>Bacillati</taxon>
        <taxon>Bacillota</taxon>
        <taxon>Bacilli</taxon>
        <taxon>Bacillales</taxon>
        <taxon>Paenibacillaceae</taxon>
        <taxon>Paenibacillus</taxon>
    </lineage>
</organism>
<reference evidence="2" key="1">
    <citation type="submission" date="2011-06" db="EMBL/GenBank/DDBJ databases">
        <title>Complete genome sequence of Paenibacillus mucilaginosus KNP414.</title>
        <authorList>
            <person name="Wang J."/>
            <person name="Hu S."/>
            <person name="Hu X."/>
            <person name="Zhang B."/>
            <person name="Dong D."/>
            <person name="Zhang S."/>
            <person name="Zhao K."/>
            <person name="Wu D."/>
        </authorList>
    </citation>
    <scope>NUCLEOTIDE SEQUENCE [LARGE SCALE GENOMIC DNA]</scope>
    <source>
        <strain evidence="2">KNP414</strain>
    </source>
</reference>
<name>F8FD48_PAEMK</name>
<dbReference type="EMBL" id="CP002869">
    <property type="protein sequence ID" value="AEI41465.1"/>
    <property type="molecule type" value="Genomic_DNA"/>
</dbReference>
<dbReference type="PATRIC" id="fig|1036673.3.peg.2660"/>
<dbReference type="Proteomes" id="UP000006620">
    <property type="component" value="Chromosome"/>
</dbReference>
<dbReference type="RefSeq" id="WP_013916626.1">
    <property type="nucleotide sequence ID" value="NC_015690.1"/>
</dbReference>
<sequence length="73" mass="8666">MNQKEVELELAQKLFNGEFKKEDKDEAARRKLPVKTEIRVQSDVDPVAEETKQYRKMAKEVDDRYDKVGRRNP</sequence>
<dbReference type="HOGENOM" id="CLU_175650_0_0_9"/>